<dbReference type="Proteomes" id="UP000221168">
    <property type="component" value="Unassembled WGS sequence"/>
</dbReference>
<evidence type="ECO:0000313" key="3">
    <source>
        <dbReference type="Proteomes" id="UP000221168"/>
    </source>
</evidence>
<dbReference type="RefSeq" id="WP_099305673.1">
    <property type="nucleotide sequence ID" value="NZ_PDVP01000003.1"/>
</dbReference>
<keyword evidence="1" id="KW-0812">Transmembrane</keyword>
<keyword evidence="1" id="KW-1133">Transmembrane helix</keyword>
<evidence type="ECO:0000313" key="2">
    <source>
        <dbReference type="EMBL" id="PHP67621.1"/>
    </source>
</evidence>
<name>A0A2G1QQ76_9HYPH</name>
<sequence>MPKLVRFVILNSAIGILIGWAVAFAVVWFNIGGFGDRFYQSHDKVIIVLIMALSFGITFGFGFLTTAVLLLPTDKDDFDRI</sequence>
<reference evidence="2 3" key="1">
    <citation type="submission" date="2017-10" db="EMBL/GenBank/DDBJ databases">
        <title>Sedimentibacterium mangrovi gen. nov., sp. nov., a novel member of family Phyllobacteriacea isolated from mangrove sediment.</title>
        <authorList>
            <person name="Liao H."/>
            <person name="Tian Y."/>
        </authorList>
    </citation>
    <scope>NUCLEOTIDE SEQUENCE [LARGE SCALE GENOMIC DNA]</scope>
    <source>
        <strain evidence="2 3">X9-2-2</strain>
    </source>
</reference>
<protein>
    <submittedName>
        <fullName evidence="2">Uncharacterized protein</fullName>
    </submittedName>
</protein>
<keyword evidence="3" id="KW-1185">Reference proteome</keyword>
<feature type="transmembrane region" description="Helical" evidence="1">
    <location>
        <begin position="7"/>
        <end position="31"/>
    </location>
</feature>
<feature type="transmembrane region" description="Helical" evidence="1">
    <location>
        <begin position="46"/>
        <end position="71"/>
    </location>
</feature>
<gene>
    <name evidence="2" type="ORF">CSC94_07940</name>
</gene>
<dbReference type="EMBL" id="PDVP01000003">
    <property type="protein sequence ID" value="PHP67621.1"/>
    <property type="molecule type" value="Genomic_DNA"/>
</dbReference>
<keyword evidence="1" id="KW-0472">Membrane</keyword>
<evidence type="ECO:0000256" key="1">
    <source>
        <dbReference type="SAM" id="Phobius"/>
    </source>
</evidence>
<accession>A0A2G1QQ76</accession>
<organism evidence="2 3">
    <name type="scientific">Zhengella mangrovi</name>
    <dbReference type="NCBI Taxonomy" id="1982044"/>
    <lineage>
        <taxon>Bacteria</taxon>
        <taxon>Pseudomonadati</taxon>
        <taxon>Pseudomonadota</taxon>
        <taxon>Alphaproteobacteria</taxon>
        <taxon>Hyphomicrobiales</taxon>
        <taxon>Notoacmeibacteraceae</taxon>
        <taxon>Zhengella</taxon>
    </lineage>
</organism>
<dbReference type="AlphaFoldDB" id="A0A2G1QQ76"/>
<dbReference type="OrthoDB" id="8115457at2"/>
<proteinExistence type="predicted"/>
<comment type="caution">
    <text evidence="2">The sequence shown here is derived from an EMBL/GenBank/DDBJ whole genome shotgun (WGS) entry which is preliminary data.</text>
</comment>